<dbReference type="PROSITE" id="PS50041">
    <property type="entry name" value="C_TYPE_LECTIN_2"/>
    <property type="match status" value="2"/>
</dbReference>
<evidence type="ECO:0000259" key="4">
    <source>
        <dbReference type="PROSITE" id="PS50041"/>
    </source>
</evidence>
<dbReference type="AlphaFoldDB" id="A0A8T2KJI7"/>
<dbReference type="InterPro" id="IPR016187">
    <property type="entry name" value="CTDL_fold"/>
</dbReference>
<dbReference type="InterPro" id="IPR001304">
    <property type="entry name" value="C-type_lectin-like"/>
</dbReference>
<evidence type="ECO:0000313" key="6">
    <source>
        <dbReference type="Proteomes" id="UP000752171"/>
    </source>
</evidence>
<gene>
    <name evidence="5" type="primary">CLEC20A</name>
    <name evidence="5" type="ORF">AMEX_G27607</name>
</gene>
<dbReference type="EMBL" id="JAICCE010000025">
    <property type="protein sequence ID" value="KAG9259970.1"/>
    <property type="molecule type" value="Genomic_DNA"/>
</dbReference>
<evidence type="ECO:0000256" key="2">
    <source>
        <dbReference type="SAM" id="MobiDB-lite"/>
    </source>
</evidence>
<dbReference type="OrthoDB" id="6369810at2759"/>
<dbReference type="PROSITE" id="PS00615">
    <property type="entry name" value="C_TYPE_LECTIN_1"/>
    <property type="match status" value="1"/>
</dbReference>
<dbReference type="PANTHER" id="PTHR45784:SF3">
    <property type="entry name" value="C-TYPE LECTIN DOMAIN FAMILY 4 MEMBER K-LIKE-RELATED"/>
    <property type="match status" value="1"/>
</dbReference>
<dbReference type="Pfam" id="PF00059">
    <property type="entry name" value="Lectin_C"/>
    <property type="match status" value="2"/>
</dbReference>
<evidence type="ECO:0000256" key="1">
    <source>
        <dbReference type="ARBA" id="ARBA00023157"/>
    </source>
</evidence>
<organism evidence="5 6">
    <name type="scientific">Astyanax mexicanus</name>
    <name type="common">Blind cave fish</name>
    <name type="synonym">Astyanax fasciatus mexicanus</name>
    <dbReference type="NCBI Taxonomy" id="7994"/>
    <lineage>
        <taxon>Eukaryota</taxon>
        <taxon>Metazoa</taxon>
        <taxon>Chordata</taxon>
        <taxon>Craniata</taxon>
        <taxon>Vertebrata</taxon>
        <taxon>Euteleostomi</taxon>
        <taxon>Actinopterygii</taxon>
        <taxon>Neopterygii</taxon>
        <taxon>Teleostei</taxon>
        <taxon>Ostariophysi</taxon>
        <taxon>Characiformes</taxon>
        <taxon>Characoidei</taxon>
        <taxon>Acestrorhamphidae</taxon>
        <taxon>Acestrorhamphinae</taxon>
        <taxon>Astyanax</taxon>
    </lineage>
</organism>
<dbReference type="SUPFAM" id="SSF56436">
    <property type="entry name" value="C-type lectin-like"/>
    <property type="match status" value="2"/>
</dbReference>
<feature type="domain" description="C-type lectin" evidence="4">
    <location>
        <begin position="146"/>
        <end position="258"/>
    </location>
</feature>
<keyword evidence="3" id="KW-0732">Signal</keyword>
<reference evidence="5 6" key="1">
    <citation type="submission" date="2021-07" db="EMBL/GenBank/DDBJ databases">
        <authorList>
            <person name="Imarazene B."/>
            <person name="Zahm M."/>
            <person name="Klopp C."/>
            <person name="Cabau C."/>
            <person name="Beille S."/>
            <person name="Jouanno E."/>
            <person name="Castinel A."/>
            <person name="Lluch J."/>
            <person name="Gil L."/>
            <person name="Kuchtly C."/>
            <person name="Lopez Roques C."/>
            <person name="Donnadieu C."/>
            <person name="Parrinello H."/>
            <person name="Journot L."/>
            <person name="Du K."/>
            <person name="Schartl M."/>
            <person name="Retaux S."/>
            <person name="Guiguen Y."/>
        </authorList>
    </citation>
    <scope>NUCLEOTIDE SEQUENCE [LARGE SCALE GENOMIC DNA]</scope>
    <source>
        <strain evidence="5">Pach_M1</strain>
        <tissue evidence="5">Testis</tissue>
    </source>
</reference>
<dbReference type="PANTHER" id="PTHR45784">
    <property type="entry name" value="C-TYPE LECTIN DOMAIN FAMILY 20 MEMBER A-RELATED"/>
    <property type="match status" value="1"/>
</dbReference>
<accession>A0A8T2KJI7</accession>
<keyword evidence="1" id="KW-1015">Disulfide bond</keyword>
<evidence type="ECO:0000256" key="3">
    <source>
        <dbReference type="SAM" id="SignalP"/>
    </source>
</evidence>
<dbReference type="Proteomes" id="UP000752171">
    <property type="component" value="Unassembled WGS sequence"/>
</dbReference>
<feature type="signal peptide" evidence="3">
    <location>
        <begin position="1"/>
        <end position="21"/>
    </location>
</feature>
<dbReference type="InterPro" id="IPR018378">
    <property type="entry name" value="C-type_lectin_CS"/>
</dbReference>
<protein>
    <submittedName>
        <fullName evidence="5">C-type lectin 1-like</fullName>
    </submittedName>
</protein>
<feature type="region of interest" description="Disordered" evidence="2">
    <location>
        <begin position="318"/>
        <end position="338"/>
    </location>
</feature>
<feature type="chain" id="PRO_5035856922" evidence="3">
    <location>
        <begin position="22"/>
        <end position="338"/>
    </location>
</feature>
<dbReference type="InterPro" id="IPR016186">
    <property type="entry name" value="C-type_lectin-like/link_sf"/>
</dbReference>
<sequence>MEMRLLYMLLVTGVLQTLSSGLYEYHLITDQKNWTDAQAYCREHYVDLATVENDLDFGRIQREAQRLSFTSEAWVGLYNDINSWRCSRDEVPLGSWSKWQTDQPNNVFGKDQCVIIFQDKRWYDISCSSKHSFICYDETISSPEKFVYYTDQKTWMEAQDFCRQRHTDLACPTNSNEELLLEKTFIYGWTWIGFFRDGWKWSDKSNSSDVRWFTDQPNNAGGKDNCGYVVKSVFSNGGTSAGLFDDGSCSNQRAFFCQYVPKNTQVMRLVVHSSQDMNDPTVQADLLENMQQKLMEQWMVENTTLQWKKHSDGSVFYKQKEKRKKNEKEKNTTSVCEM</sequence>
<comment type="caution">
    <text evidence="5">The sequence shown here is derived from an EMBL/GenBank/DDBJ whole genome shotgun (WGS) entry which is preliminary data.</text>
</comment>
<name>A0A8T2KJI7_ASTMX</name>
<proteinExistence type="predicted"/>
<feature type="domain" description="C-type lectin" evidence="4">
    <location>
        <begin position="20"/>
        <end position="136"/>
    </location>
</feature>
<dbReference type="Gene3D" id="3.10.100.10">
    <property type="entry name" value="Mannose-Binding Protein A, subunit A"/>
    <property type="match status" value="2"/>
</dbReference>
<evidence type="ECO:0000313" key="5">
    <source>
        <dbReference type="EMBL" id="KAG9259970.1"/>
    </source>
</evidence>
<dbReference type="SMART" id="SM00034">
    <property type="entry name" value="CLECT"/>
    <property type="match status" value="2"/>
</dbReference>